<dbReference type="HOGENOM" id="CLU_2373053_0_0_1"/>
<dbReference type="InParanoid" id="W4KDP6"/>
<dbReference type="EMBL" id="KI925457">
    <property type="protein sequence ID" value="ETW83440.1"/>
    <property type="molecule type" value="Genomic_DNA"/>
</dbReference>
<dbReference type="KEGG" id="hir:HETIRDRAFT_109128"/>
<organism evidence="1 2">
    <name type="scientific">Heterobasidion irregulare (strain TC 32-1)</name>
    <dbReference type="NCBI Taxonomy" id="747525"/>
    <lineage>
        <taxon>Eukaryota</taxon>
        <taxon>Fungi</taxon>
        <taxon>Dikarya</taxon>
        <taxon>Basidiomycota</taxon>
        <taxon>Agaricomycotina</taxon>
        <taxon>Agaricomycetes</taxon>
        <taxon>Russulales</taxon>
        <taxon>Bondarzewiaceae</taxon>
        <taxon>Heterobasidion</taxon>
        <taxon>Heterobasidion annosum species complex</taxon>
    </lineage>
</organism>
<evidence type="ECO:0000313" key="2">
    <source>
        <dbReference type="Proteomes" id="UP000030671"/>
    </source>
</evidence>
<dbReference type="GeneID" id="20666414"/>
<protein>
    <submittedName>
        <fullName evidence="1">Uncharacterized protein</fullName>
    </submittedName>
</protein>
<sequence>MFAALKLDAAPSNNMGLSSNAISEGYEDYVAEWIANDLEKHEKCNVDDMLAYFLKQCLHGQTPASKNTSSTFLQPYLEAVLPICNNVEIMSQLTE</sequence>
<evidence type="ECO:0000313" key="1">
    <source>
        <dbReference type="EMBL" id="ETW83440.1"/>
    </source>
</evidence>
<reference evidence="1 2" key="1">
    <citation type="journal article" date="2012" name="New Phytol.">
        <title>Insight into trade-off between wood decay and parasitism from the genome of a fungal forest pathogen.</title>
        <authorList>
            <person name="Olson A."/>
            <person name="Aerts A."/>
            <person name="Asiegbu F."/>
            <person name="Belbahri L."/>
            <person name="Bouzid O."/>
            <person name="Broberg A."/>
            <person name="Canback B."/>
            <person name="Coutinho P.M."/>
            <person name="Cullen D."/>
            <person name="Dalman K."/>
            <person name="Deflorio G."/>
            <person name="van Diepen L.T."/>
            <person name="Dunand C."/>
            <person name="Duplessis S."/>
            <person name="Durling M."/>
            <person name="Gonthier P."/>
            <person name="Grimwood J."/>
            <person name="Fossdal C.G."/>
            <person name="Hansson D."/>
            <person name="Henrissat B."/>
            <person name="Hietala A."/>
            <person name="Himmelstrand K."/>
            <person name="Hoffmeister D."/>
            <person name="Hogberg N."/>
            <person name="James T.Y."/>
            <person name="Karlsson M."/>
            <person name="Kohler A."/>
            <person name="Kues U."/>
            <person name="Lee Y.H."/>
            <person name="Lin Y.C."/>
            <person name="Lind M."/>
            <person name="Lindquist E."/>
            <person name="Lombard V."/>
            <person name="Lucas S."/>
            <person name="Lunden K."/>
            <person name="Morin E."/>
            <person name="Murat C."/>
            <person name="Park J."/>
            <person name="Raffaello T."/>
            <person name="Rouze P."/>
            <person name="Salamov A."/>
            <person name="Schmutz J."/>
            <person name="Solheim H."/>
            <person name="Stahlberg J."/>
            <person name="Velez H."/>
            <person name="de Vries R.P."/>
            <person name="Wiebenga A."/>
            <person name="Woodward S."/>
            <person name="Yakovlev I."/>
            <person name="Garbelotto M."/>
            <person name="Martin F."/>
            <person name="Grigoriev I.V."/>
            <person name="Stenlid J."/>
        </authorList>
    </citation>
    <scope>NUCLEOTIDE SEQUENCE [LARGE SCALE GENOMIC DNA]</scope>
    <source>
        <strain evidence="1 2">TC 32-1</strain>
    </source>
</reference>
<dbReference type="Proteomes" id="UP000030671">
    <property type="component" value="Unassembled WGS sequence"/>
</dbReference>
<dbReference type="AlphaFoldDB" id="W4KDP6"/>
<dbReference type="RefSeq" id="XP_009545688.1">
    <property type="nucleotide sequence ID" value="XM_009547393.1"/>
</dbReference>
<gene>
    <name evidence="1" type="ORF">HETIRDRAFT_109128</name>
</gene>
<proteinExistence type="predicted"/>
<accession>W4KDP6</accession>
<name>W4KDP6_HETIT</name>
<keyword evidence="2" id="KW-1185">Reference proteome</keyword>